<keyword evidence="5" id="KW-0449">Lipoprotein</keyword>
<sequence>MNKNAAKTTAMRTTLAAMVFSTMLLTGCVTQPMASAGNATLTPPTRVTRDLTHLPPPKGRITAAVYGFRDLTGQYKPSPDSSFSSQVTQGGASFLVKAMRDSGWFTPVERENLQDLLTERKIMRALETPDDKNRVIPQIGALAPASIVLEGGIVGYDSNIRTGGAGIAYLGISASQQYRVDQVTVNLRAVDIRNGTILNSVSTTKTIYSIQIDTGVYRFIGFKDLLQAEIGMTRNEPQQLCVNEAIESALVHLIVQGVANQTWSLKDMKDWYDPTMQRYLQENQGYAQTMEAVNPPYDPAKVDPPKAVGSGVSG</sequence>
<evidence type="ECO:0000256" key="5">
    <source>
        <dbReference type="ARBA" id="ARBA00023288"/>
    </source>
</evidence>
<accession>A0A158JSH8</accession>
<dbReference type="SMR" id="A0A158JSH8"/>
<feature type="signal peptide" evidence="7">
    <location>
        <begin position="1"/>
        <end position="36"/>
    </location>
</feature>
<dbReference type="InterPro" id="IPR005534">
    <property type="entry name" value="Curli_assmbl/transp-comp_CsgG"/>
</dbReference>
<evidence type="ECO:0000256" key="4">
    <source>
        <dbReference type="ARBA" id="ARBA00023139"/>
    </source>
</evidence>
<dbReference type="Pfam" id="PF03783">
    <property type="entry name" value="CsgG"/>
    <property type="match status" value="1"/>
</dbReference>
<proteinExistence type="predicted"/>
<dbReference type="GO" id="GO:0030288">
    <property type="term" value="C:outer membrane-bounded periplasmic space"/>
    <property type="evidence" value="ECO:0007669"/>
    <property type="project" value="InterPro"/>
</dbReference>
<evidence type="ECO:0000313" key="9">
    <source>
        <dbReference type="EMBL" id="SAL71738.1"/>
    </source>
</evidence>
<dbReference type="PROSITE" id="PS51257">
    <property type="entry name" value="PROKAR_LIPOPROTEIN"/>
    <property type="match status" value="1"/>
</dbReference>
<feature type="chain" id="PRO_5014248902" evidence="7">
    <location>
        <begin position="37"/>
        <end position="314"/>
    </location>
</feature>
<keyword evidence="2 7" id="KW-0732">Signal</keyword>
<evidence type="ECO:0000313" key="8">
    <source>
        <dbReference type="EMBL" id="SAL70898.1"/>
    </source>
</evidence>
<keyword evidence="4" id="KW-0564">Palmitate</keyword>
<dbReference type="EMBL" id="FCNZ02000019">
    <property type="protein sequence ID" value="SAL70898.1"/>
    <property type="molecule type" value="Genomic_DNA"/>
</dbReference>
<dbReference type="Proteomes" id="UP000054717">
    <property type="component" value="Unassembled WGS sequence"/>
</dbReference>
<dbReference type="PANTHER" id="PTHR41164">
    <property type="entry name" value="CURLI PRODUCTION ASSEMBLY/TRANSPORT COMPONENT CSGG"/>
    <property type="match status" value="1"/>
</dbReference>
<evidence type="ECO:0000256" key="1">
    <source>
        <dbReference type="ARBA" id="ARBA00022475"/>
    </source>
</evidence>
<organism evidence="9 10">
    <name type="scientific">Caballeronia telluris</name>
    <dbReference type="NCBI Taxonomy" id="326475"/>
    <lineage>
        <taxon>Bacteria</taxon>
        <taxon>Pseudomonadati</taxon>
        <taxon>Pseudomonadota</taxon>
        <taxon>Betaproteobacteria</taxon>
        <taxon>Burkholderiales</taxon>
        <taxon>Burkholderiaceae</taxon>
        <taxon>Caballeronia</taxon>
    </lineage>
</organism>
<dbReference type="RefSeq" id="WP_087632357.1">
    <property type="nucleotide sequence ID" value="NZ_FCNZ02000019.1"/>
</dbReference>
<evidence type="ECO:0000256" key="3">
    <source>
        <dbReference type="ARBA" id="ARBA00023136"/>
    </source>
</evidence>
<evidence type="ECO:0000256" key="7">
    <source>
        <dbReference type="SAM" id="SignalP"/>
    </source>
</evidence>
<dbReference type="Gene3D" id="3.40.50.10610">
    <property type="entry name" value="ABC-type transport auxiliary lipoprotein component"/>
    <property type="match status" value="1"/>
</dbReference>
<gene>
    <name evidence="8" type="ORF">AWB66_04472</name>
    <name evidence="9" type="ORF">AWB66_04585</name>
</gene>
<evidence type="ECO:0000313" key="10">
    <source>
        <dbReference type="Proteomes" id="UP000054717"/>
    </source>
</evidence>
<dbReference type="AlphaFoldDB" id="A0A158JSH8"/>
<reference evidence="9 10" key="1">
    <citation type="submission" date="2016-01" db="EMBL/GenBank/DDBJ databases">
        <authorList>
            <person name="Oliw E.H."/>
        </authorList>
    </citation>
    <scope>NUCLEOTIDE SEQUENCE [LARGE SCALE GENOMIC DNA]</scope>
    <source>
        <strain evidence="9">LMG 22936</strain>
    </source>
</reference>
<feature type="region of interest" description="Disordered" evidence="6">
    <location>
        <begin position="292"/>
        <end position="314"/>
    </location>
</feature>
<evidence type="ECO:0000256" key="2">
    <source>
        <dbReference type="ARBA" id="ARBA00022729"/>
    </source>
</evidence>
<name>A0A158JSH8_9BURK</name>
<keyword evidence="1" id="KW-1003">Cell membrane</keyword>
<evidence type="ECO:0000256" key="6">
    <source>
        <dbReference type="SAM" id="MobiDB-lite"/>
    </source>
</evidence>
<dbReference type="PANTHER" id="PTHR41164:SF1">
    <property type="entry name" value="CURLI PRODUCTION ASSEMBLY_TRANSPORT COMPONENT CSGG"/>
    <property type="match status" value="1"/>
</dbReference>
<keyword evidence="3" id="KW-0472">Membrane</keyword>
<dbReference type="STRING" id="326475.AWB66_04472"/>
<dbReference type="EMBL" id="FCNZ02000019">
    <property type="protein sequence ID" value="SAL71738.1"/>
    <property type="molecule type" value="Genomic_DNA"/>
</dbReference>
<protein>
    <submittedName>
        <fullName evidence="9">Curli production assembly/transport component CsgG</fullName>
    </submittedName>
</protein>
<keyword evidence="10" id="KW-1185">Reference proteome</keyword>